<keyword evidence="2" id="KW-1185">Reference proteome</keyword>
<comment type="caution">
    <text evidence="1">The sequence shown here is derived from an EMBL/GenBank/DDBJ whole genome shotgun (WGS) entry which is preliminary data.</text>
</comment>
<dbReference type="OrthoDB" id="487157at2759"/>
<feature type="non-terminal residue" evidence="1">
    <location>
        <position position="1"/>
    </location>
</feature>
<proteinExistence type="predicted"/>
<accession>A0A812UCR3</accession>
<dbReference type="EMBL" id="CAJNIZ010037125">
    <property type="protein sequence ID" value="CAE7569735.1"/>
    <property type="molecule type" value="Genomic_DNA"/>
</dbReference>
<gene>
    <name evidence="1" type="ORF">SPIL2461_LOCUS15336</name>
</gene>
<reference evidence="1" key="1">
    <citation type="submission" date="2021-02" db="EMBL/GenBank/DDBJ databases">
        <authorList>
            <person name="Dougan E. K."/>
            <person name="Rhodes N."/>
            <person name="Thang M."/>
            <person name="Chan C."/>
        </authorList>
    </citation>
    <scope>NUCLEOTIDE SEQUENCE</scope>
</reference>
<protein>
    <submittedName>
        <fullName evidence="1">Uncharacterized protein</fullName>
    </submittedName>
</protein>
<evidence type="ECO:0000313" key="1">
    <source>
        <dbReference type="EMBL" id="CAE7569735.1"/>
    </source>
</evidence>
<dbReference type="Proteomes" id="UP000649617">
    <property type="component" value="Unassembled WGS sequence"/>
</dbReference>
<organism evidence="1 2">
    <name type="scientific">Symbiodinium pilosum</name>
    <name type="common">Dinoflagellate</name>
    <dbReference type="NCBI Taxonomy" id="2952"/>
    <lineage>
        <taxon>Eukaryota</taxon>
        <taxon>Sar</taxon>
        <taxon>Alveolata</taxon>
        <taxon>Dinophyceae</taxon>
        <taxon>Suessiales</taxon>
        <taxon>Symbiodiniaceae</taxon>
        <taxon>Symbiodinium</taxon>
    </lineage>
</organism>
<dbReference type="AlphaFoldDB" id="A0A812UCR3"/>
<evidence type="ECO:0000313" key="2">
    <source>
        <dbReference type="Proteomes" id="UP000649617"/>
    </source>
</evidence>
<sequence>EPLNESAGGGPDLAQGEILQGEFVFVSYKGGKHQGFIKRHYLVAMAMPAEPDPPGKRRKI</sequence>
<name>A0A812UCR3_SYMPI</name>